<dbReference type="InterPro" id="IPR005814">
    <property type="entry name" value="Aminotrans_3"/>
</dbReference>
<evidence type="ECO:0000256" key="6">
    <source>
        <dbReference type="RuleBase" id="RU003560"/>
    </source>
</evidence>
<dbReference type="NCBIfam" id="NF004767">
    <property type="entry name" value="PRK06105.1"/>
    <property type="match status" value="1"/>
</dbReference>
<dbReference type="Gene3D" id="3.40.640.10">
    <property type="entry name" value="Type I PLP-dependent aspartate aminotransferase-like (Major domain)"/>
    <property type="match status" value="1"/>
</dbReference>
<accession>A0A157MDT3</accession>
<evidence type="ECO:0000256" key="4">
    <source>
        <dbReference type="ARBA" id="ARBA00022679"/>
    </source>
</evidence>
<evidence type="ECO:0000313" key="7">
    <source>
        <dbReference type="EMBL" id="SAI72546.1"/>
    </source>
</evidence>
<dbReference type="GO" id="GO:0004015">
    <property type="term" value="F:adenosylmethionine-8-amino-7-oxononanoate transaminase activity"/>
    <property type="evidence" value="ECO:0007669"/>
    <property type="project" value="UniProtKB-EC"/>
</dbReference>
<keyword evidence="3 7" id="KW-0032">Aminotransferase</keyword>
<dbReference type="EMBL" id="LT546645">
    <property type="protein sequence ID" value="SAI72546.1"/>
    <property type="molecule type" value="Genomic_DNA"/>
</dbReference>
<dbReference type="FunFam" id="3.40.640.10:FF:000014">
    <property type="entry name" value="Adenosylmethionine-8-amino-7-oxononanoate aminotransferase, probable"/>
    <property type="match status" value="1"/>
</dbReference>
<evidence type="ECO:0000256" key="1">
    <source>
        <dbReference type="ARBA" id="ARBA00001933"/>
    </source>
</evidence>
<dbReference type="eggNOG" id="COG0161">
    <property type="taxonomic scope" value="Bacteria"/>
</dbReference>
<dbReference type="PANTHER" id="PTHR42684">
    <property type="entry name" value="ADENOSYLMETHIONINE-8-AMINO-7-OXONONANOATE AMINOTRANSFERASE"/>
    <property type="match status" value="1"/>
</dbReference>
<dbReference type="PROSITE" id="PS00600">
    <property type="entry name" value="AA_TRANSFER_CLASS_3"/>
    <property type="match status" value="1"/>
</dbReference>
<keyword evidence="4 7" id="KW-0808">Transferase</keyword>
<dbReference type="GeneID" id="56589509"/>
<name>A0A157MDT3_9BORD</name>
<evidence type="ECO:0000256" key="3">
    <source>
        <dbReference type="ARBA" id="ARBA00022576"/>
    </source>
</evidence>
<comment type="similarity">
    <text evidence="2 6">Belongs to the class-III pyridoxal-phosphate-dependent aminotransferase family.</text>
</comment>
<organism evidence="7 8">
    <name type="scientific">Bordetella trematum</name>
    <dbReference type="NCBI Taxonomy" id="123899"/>
    <lineage>
        <taxon>Bacteria</taxon>
        <taxon>Pseudomonadati</taxon>
        <taxon>Pseudomonadota</taxon>
        <taxon>Betaproteobacteria</taxon>
        <taxon>Burkholderiales</taxon>
        <taxon>Alcaligenaceae</taxon>
        <taxon>Bordetella</taxon>
    </lineage>
</organism>
<sequence length="467" mass="50882">MTTTTASTTAFGQQDVRHVIHPYTNLAAHERSGPTVITRGEGCYVYDEHGKRYFEGMSGLWCASLGFSERRLIDAAMAQFEQLPYYHLFNHRSHPPGIALAEALTAMAPNGLSRVLFGNSGSEANDAAVKLVWYYNNARGRSQKKKIISRINGYHGVTVASGSLTGLKHVHQDFDLPLPRILHTDCPSHYHFAEPGESEEAFAARLADNLETLIQREGPETIAAFIAEPVNGSGGVIVPPKGYFERIQAILRKHDILFIVDEVICGFGRTGNMFGCDTYGLKPDMMTVAKGLSAAYQPISALLVSEDIYSAMTEESRKLGAFAHGLTYAAHPVAAAVALETLKIYHERAIVDHVRGMSTVMFDLLDGLRDHPMVGEVRGVGLVAAVELTAEKGQKRAFDPQAGVATQVQNRAMEHGVIVRALGNCVAMCPPLISEPQQLHELVDGLRRALDETHAQVRGQTRSAALA</sequence>
<keyword evidence="5 6" id="KW-0663">Pyridoxal phosphate</keyword>
<dbReference type="OrthoDB" id="3398487at2"/>
<evidence type="ECO:0000256" key="5">
    <source>
        <dbReference type="ARBA" id="ARBA00022898"/>
    </source>
</evidence>
<dbReference type="GO" id="GO:0009448">
    <property type="term" value="P:gamma-aminobutyric acid metabolic process"/>
    <property type="evidence" value="ECO:0007669"/>
    <property type="project" value="TreeGrafter"/>
</dbReference>
<dbReference type="KEGG" id="btrm:SAMEA390648703251"/>
<dbReference type="Proteomes" id="UP000076825">
    <property type="component" value="Chromosome 1"/>
</dbReference>
<dbReference type="NCBIfam" id="NF005682">
    <property type="entry name" value="PRK07480.1"/>
    <property type="match status" value="1"/>
</dbReference>
<protein>
    <submittedName>
        <fullName evidence="7">Aminotransferase</fullName>
        <ecNumber evidence="7">2.6.1.-</ecNumber>
        <ecNumber evidence="7">2.6.1.62</ecNumber>
    </submittedName>
</protein>
<dbReference type="GO" id="GO:0030170">
    <property type="term" value="F:pyridoxal phosphate binding"/>
    <property type="evidence" value="ECO:0007669"/>
    <property type="project" value="InterPro"/>
</dbReference>
<dbReference type="PANTHER" id="PTHR42684:SF3">
    <property type="entry name" value="ADENOSYLMETHIONINE-8-AMINO-7-OXONONANOATE AMINOTRANSFERASE"/>
    <property type="match status" value="1"/>
</dbReference>
<dbReference type="EC" id="2.6.1.-" evidence="7"/>
<dbReference type="STRING" id="123899.SAMEA3906487_03251"/>
<evidence type="ECO:0000313" key="8">
    <source>
        <dbReference type="Proteomes" id="UP000076825"/>
    </source>
</evidence>
<dbReference type="Gene3D" id="3.90.1150.10">
    <property type="entry name" value="Aspartate Aminotransferase, domain 1"/>
    <property type="match status" value="1"/>
</dbReference>
<dbReference type="RefSeq" id="WP_025516201.1">
    <property type="nucleotide sequence ID" value="NZ_CP016340.1"/>
</dbReference>
<evidence type="ECO:0000256" key="2">
    <source>
        <dbReference type="ARBA" id="ARBA00008954"/>
    </source>
</evidence>
<dbReference type="InterPro" id="IPR015424">
    <property type="entry name" value="PyrdxlP-dep_Trfase"/>
</dbReference>
<comment type="cofactor">
    <cofactor evidence="1">
        <name>pyridoxal 5'-phosphate</name>
        <dbReference type="ChEBI" id="CHEBI:597326"/>
    </cofactor>
</comment>
<dbReference type="SUPFAM" id="SSF53383">
    <property type="entry name" value="PLP-dependent transferases"/>
    <property type="match status" value="1"/>
</dbReference>
<dbReference type="AlphaFoldDB" id="A0A157MDT3"/>
<dbReference type="CDD" id="cd00610">
    <property type="entry name" value="OAT_like"/>
    <property type="match status" value="1"/>
</dbReference>
<dbReference type="EC" id="2.6.1.62" evidence="7"/>
<gene>
    <name evidence="7" type="primary">bioA_2</name>
    <name evidence="7" type="ORF">SAMEA3906487_03251</name>
</gene>
<reference evidence="7 8" key="1">
    <citation type="submission" date="2016-04" db="EMBL/GenBank/DDBJ databases">
        <authorList>
            <consortium name="Pathogen Informatics"/>
        </authorList>
    </citation>
    <scope>NUCLEOTIDE SEQUENCE [LARGE SCALE GENOMIC DNA]</scope>
    <source>
        <strain evidence="7 8">H044680328</strain>
    </source>
</reference>
<dbReference type="GO" id="GO:0009102">
    <property type="term" value="P:biotin biosynthetic process"/>
    <property type="evidence" value="ECO:0007669"/>
    <property type="project" value="TreeGrafter"/>
</dbReference>
<proteinExistence type="inferred from homology"/>
<dbReference type="InterPro" id="IPR049704">
    <property type="entry name" value="Aminotrans_3_PPA_site"/>
</dbReference>
<dbReference type="PIRSF" id="PIRSF000521">
    <property type="entry name" value="Transaminase_4ab_Lys_Orn"/>
    <property type="match status" value="1"/>
</dbReference>
<dbReference type="PATRIC" id="fig|123899.6.peg.3248"/>
<keyword evidence="8" id="KW-1185">Reference proteome</keyword>
<dbReference type="InterPro" id="IPR015421">
    <property type="entry name" value="PyrdxlP-dep_Trfase_major"/>
</dbReference>
<dbReference type="Pfam" id="PF00202">
    <property type="entry name" value="Aminotran_3"/>
    <property type="match status" value="1"/>
</dbReference>
<dbReference type="InterPro" id="IPR015422">
    <property type="entry name" value="PyrdxlP-dep_Trfase_small"/>
</dbReference>